<reference evidence="1 2" key="1">
    <citation type="submission" date="2022-05" db="EMBL/GenBank/DDBJ databases">
        <title>A multi-omics perspective on studying reproductive biology in Daphnia sinensis.</title>
        <authorList>
            <person name="Jia J."/>
        </authorList>
    </citation>
    <scope>NUCLEOTIDE SEQUENCE [LARGE SCALE GENOMIC DNA]</scope>
    <source>
        <strain evidence="1 2">WSL</strain>
    </source>
</reference>
<accession>A0AAD5LVC0</accession>
<name>A0AAD5LVC0_9CRUS</name>
<dbReference type="AlphaFoldDB" id="A0AAD5LVC0"/>
<evidence type="ECO:0000313" key="2">
    <source>
        <dbReference type="Proteomes" id="UP000820818"/>
    </source>
</evidence>
<organism evidence="1 2">
    <name type="scientific">Daphnia sinensis</name>
    <dbReference type="NCBI Taxonomy" id="1820382"/>
    <lineage>
        <taxon>Eukaryota</taxon>
        <taxon>Metazoa</taxon>
        <taxon>Ecdysozoa</taxon>
        <taxon>Arthropoda</taxon>
        <taxon>Crustacea</taxon>
        <taxon>Branchiopoda</taxon>
        <taxon>Diplostraca</taxon>
        <taxon>Cladocera</taxon>
        <taxon>Anomopoda</taxon>
        <taxon>Daphniidae</taxon>
        <taxon>Daphnia</taxon>
        <taxon>Daphnia similis group</taxon>
    </lineage>
</organism>
<evidence type="ECO:0000313" key="1">
    <source>
        <dbReference type="EMBL" id="KAI9564708.1"/>
    </source>
</evidence>
<dbReference type="Proteomes" id="UP000820818">
    <property type="component" value="Linkage Group LG1"/>
</dbReference>
<keyword evidence="2" id="KW-1185">Reference proteome</keyword>
<sequence>MNFPDKHGGSLHQNILFLIMFGSEMLQLKRFQLVHHGRITALALATEIRRENQWRC</sequence>
<comment type="caution">
    <text evidence="1">The sequence shown here is derived from an EMBL/GenBank/DDBJ whole genome shotgun (WGS) entry which is preliminary data.</text>
</comment>
<gene>
    <name evidence="1" type="ORF">GHT06_008449</name>
</gene>
<dbReference type="EMBL" id="WJBH02000001">
    <property type="protein sequence ID" value="KAI9564708.1"/>
    <property type="molecule type" value="Genomic_DNA"/>
</dbReference>
<proteinExistence type="predicted"/>
<protein>
    <submittedName>
        <fullName evidence="1">Uncharacterized protein</fullName>
    </submittedName>
</protein>